<dbReference type="Proteomes" id="UP000321363">
    <property type="component" value="Unassembled WGS sequence"/>
</dbReference>
<keyword evidence="2 4" id="KW-0479">Metal-binding</keyword>
<feature type="active site" evidence="4">
    <location>
        <position position="68"/>
    </location>
</feature>
<protein>
    <recommendedName>
        <fullName evidence="4">Protein SprT-like</fullName>
    </recommendedName>
</protein>
<accession>A0A5C6VBC1</accession>
<dbReference type="Pfam" id="PF10263">
    <property type="entry name" value="SprT-like"/>
    <property type="match status" value="1"/>
</dbReference>
<comment type="caution">
    <text evidence="6">The sequence shown here is derived from an EMBL/GenBank/DDBJ whole genome shotgun (WGS) entry which is preliminary data.</text>
</comment>
<dbReference type="GO" id="GO:0006950">
    <property type="term" value="P:response to stress"/>
    <property type="evidence" value="ECO:0007669"/>
    <property type="project" value="UniProtKB-ARBA"/>
</dbReference>
<dbReference type="InterPro" id="IPR023524">
    <property type="entry name" value="Uncharacterised_SprT-like"/>
</dbReference>
<dbReference type="EMBL" id="VOQF01000023">
    <property type="protein sequence ID" value="TXC81881.1"/>
    <property type="molecule type" value="Genomic_DNA"/>
</dbReference>
<dbReference type="RefSeq" id="WP_146950746.1">
    <property type="nucleotide sequence ID" value="NZ_VOQF01000023.1"/>
</dbReference>
<comment type="subcellular location">
    <subcellularLocation>
        <location evidence="4">Cytoplasm</location>
    </subcellularLocation>
</comment>
<evidence type="ECO:0000256" key="2">
    <source>
        <dbReference type="ARBA" id="ARBA00022723"/>
    </source>
</evidence>
<dbReference type="AlphaFoldDB" id="A0A5C6VBC1"/>
<dbReference type="InterPro" id="IPR035240">
    <property type="entry name" value="SprT_Zn_ribbon"/>
</dbReference>
<feature type="domain" description="SprT-like" evidence="5">
    <location>
        <begin position="4"/>
        <end position="149"/>
    </location>
</feature>
<dbReference type="SMART" id="SM00731">
    <property type="entry name" value="SprT"/>
    <property type="match status" value="1"/>
</dbReference>
<name>A0A5C6VBC1_9BACI</name>
<reference evidence="6 7" key="1">
    <citation type="journal article" date="2005" name="Int. J. Syst. Evol. Microbiol.">
        <title>Bacillus litoralis sp. nov., isolated from a tidal flat of the Yellow Sea in Korea.</title>
        <authorList>
            <person name="Yoon J.H."/>
            <person name="Oh T.K."/>
        </authorList>
    </citation>
    <scope>NUCLEOTIDE SEQUENCE [LARGE SCALE GENOMIC DNA]</scope>
    <source>
        <strain evidence="6 7">SW-211</strain>
    </source>
</reference>
<feature type="binding site" evidence="4">
    <location>
        <position position="67"/>
    </location>
    <ligand>
        <name>Zn(2+)</name>
        <dbReference type="ChEBI" id="CHEBI:29105"/>
    </ligand>
</feature>
<evidence type="ECO:0000313" key="7">
    <source>
        <dbReference type="Proteomes" id="UP000321363"/>
    </source>
</evidence>
<dbReference type="InterPro" id="IPR006640">
    <property type="entry name" value="SprT-like_domain"/>
</dbReference>
<dbReference type="NCBIfam" id="NF003339">
    <property type="entry name" value="PRK04351.1"/>
    <property type="match status" value="1"/>
</dbReference>
<dbReference type="GO" id="GO:0005737">
    <property type="term" value="C:cytoplasm"/>
    <property type="evidence" value="ECO:0007669"/>
    <property type="project" value="UniProtKB-SubCell"/>
</dbReference>
<dbReference type="HAMAP" id="MF_00745">
    <property type="entry name" value="SprT_like"/>
    <property type="match status" value="1"/>
</dbReference>
<keyword evidence="7" id="KW-1185">Reference proteome</keyword>
<dbReference type="Pfam" id="PF17283">
    <property type="entry name" value="Zn_ribbon_SprT"/>
    <property type="match status" value="1"/>
</dbReference>
<dbReference type="OrthoDB" id="9799909at2"/>
<proteinExistence type="inferred from homology"/>
<evidence type="ECO:0000313" key="6">
    <source>
        <dbReference type="EMBL" id="TXC81881.1"/>
    </source>
</evidence>
<comment type="cofactor">
    <cofactor evidence="4">
        <name>Zn(2+)</name>
        <dbReference type="ChEBI" id="CHEBI:29105"/>
    </cofactor>
    <text evidence="4">Binds 1 zinc ion.</text>
</comment>
<organism evidence="6 7">
    <name type="scientific">Metabacillus litoralis</name>
    <dbReference type="NCBI Taxonomy" id="152268"/>
    <lineage>
        <taxon>Bacteria</taxon>
        <taxon>Bacillati</taxon>
        <taxon>Bacillota</taxon>
        <taxon>Bacilli</taxon>
        <taxon>Bacillales</taxon>
        <taxon>Bacillaceae</taxon>
        <taxon>Metabacillus</taxon>
    </lineage>
</organism>
<gene>
    <name evidence="6" type="ORF">FS935_21840</name>
</gene>
<evidence type="ECO:0000256" key="4">
    <source>
        <dbReference type="HAMAP-Rule" id="MF_00745"/>
    </source>
</evidence>
<evidence type="ECO:0000256" key="1">
    <source>
        <dbReference type="ARBA" id="ARBA00022490"/>
    </source>
</evidence>
<keyword evidence="1 4" id="KW-0963">Cytoplasm</keyword>
<feature type="binding site" evidence="4">
    <location>
        <position position="71"/>
    </location>
    <ligand>
        <name>Zn(2+)</name>
        <dbReference type="ChEBI" id="CHEBI:29105"/>
    </ligand>
</feature>
<comment type="similarity">
    <text evidence="4">Belongs to the SprT family.</text>
</comment>
<keyword evidence="3 4" id="KW-0862">Zinc</keyword>
<sequence length="152" mass="17583">MDDVKLQKLVEDLSLSLFHKTFKHKATFNNRLRTTGGRYMLGSHNIDINPKYYAEHGLDEMIGIIKHELCHYHLHIEGKGYKHGDKDFKDLLLKVDAPRFCTPLINTPKPKAVSLTYKCTRCGQEYKRKRRVDTSRMVCGKCAGKIYLIEKG</sequence>
<evidence type="ECO:0000259" key="5">
    <source>
        <dbReference type="SMART" id="SM00731"/>
    </source>
</evidence>
<dbReference type="GO" id="GO:0008270">
    <property type="term" value="F:zinc ion binding"/>
    <property type="evidence" value="ECO:0007669"/>
    <property type="project" value="UniProtKB-UniRule"/>
</dbReference>
<evidence type="ECO:0000256" key="3">
    <source>
        <dbReference type="ARBA" id="ARBA00022833"/>
    </source>
</evidence>